<dbReference type="AlphaFoldDB" id="A0A543J277"/>
<reference evidence="4 5" key="1">
    <citation type="submission" date="2019-06" db="EMBL/GenBank/DDBJ databases">
        <title>Sequencing the genomes of 1000 actinobacteria strains.</title>
        <authorList>
            <person name="Klenk H.-P."/>
        </authorList>
    </citation>
    <scope>NUCLEOTIDE SEQUENCE [LARGE SCALE GENOMIC DNA]</scope>
    <source>
        <strain evidence="4 5">DSM 43186</strain>
    </source>
</reference>
<dbReference type="CDD" id="cd02440">
    <property type="entry name" value="AdoMet_MTases"/>
    <property type="match status" value="1"/>
</dbReference>
<evidence type="ECO:0000313" key="5">
    <source>
        <dbReference type="Proteomes" id="UP000319213"/>
    </source>
</evidence>
<keyword evidence="2 4" id="KW-0808">Transferase</keyword>
<dbReference type="GO" id="GO:0008168">
    <property type="term" value="F:methyltransferase activity"/>
    <property type="evidence" value="ECO:0007669"/>
    <property type="project" value="UniProtKB-KW"/>
</dbReference>
<dbReference type="PANTHER" id="PTHR44942:SF4">
    <property type="entry name" value="METHYLTRANSFERASE TYPE 11 DOMAIN-CONTAINING PROTEIN"/>
    <property type="match status" value="1"/>
</dbReference>
<comment type="caution">
    <text evidence="4">The sequence shown here is derived from an EMBL/GenBank/DDBJ whole genome shotgun (WGS) entry which is preliminary data.</text>
</comment>
<dbReference type="SUPFAM" id="SSF53335">
    <property type="entry name" value="S-adenosyl-L-methionine-dependent methyltransferases"/>
    <property type="match status" value="1"/>
</dbReference>
<gene>
    <name evidence="4" type="ORF">FHX40_3680</name>
</gene>
<dbReference type="EMBL" id="VFPQ01000001">
    <property type="protein sequence ID" value="TQM76929.1"/>
    <property type="molecule type" value="Genomic_DNA"/>
</dbReference>
<organism evidence="4 5">
    <name type="scientific">Thermopolyspora flexuosa</name>
    <dbReference type="NCBI Taxonomy" id="103836"/>
    <lineage>
        <taxon>Bacteria</taxon>
        <taxon>Bacillati</taxon>
        <taxon>Actinomycetota</taxon>
        <taxon>Actinomycetes</taxon>
        <taxon>Streptosporangiales</taxon>
        <taxon>Streptosporangiaceae</taxon>
        <taxon>Thermopolyspora</taxon>
    </lineage>
</organism>
<keyword evidence="1 4" id="KW-0489">Methyltransferase</keyword>
<dbReference type="Pfam" id="PF13649">
    <property type="entry name" value="Methyltransf_25"/>
    <property type="match status" value="1"/>
</dbReference>
<proteinExistence type="predicted"/>
<evidence type="ECO:0000313" key="4">
    <source>
        <dbReference type="EMBL" id="TQM76929.1"/>
    </source>
</evidence>
<dbReference type="Proteomes" id="UP000319213">
    <property type="component" value="Unassembled WGS sequence"/>
</dbReference>
<dbReference type="PANTHER" id="PTHR44942">
    <property type="entry name" value="METHYLTRANSF_11 DOMAIN-CONTAINING PROTEIN"/>
    <property type="match status" value="1"/>
</dbReference>
<dbReference type="OrthoDB" id="9797252at2"/>
<protein>
    <submittedName>
        <fullName evidence="4">Methyltransferase family protein</fullName>
    </submittedName>
</protein>
<evidence type="ECO:0000256" key="1">
    <source>
        <dbReference type="ARBA" id="ARBA00022603"/>
    </source>
</evidence>
<name>A0A543J277_9ACTN</name>
<dbReference type="InterPro" id="IPR041698">
    <property type="entry name" value="Methyltransf_25"/>
</dbReference>
<sequence>MRCHVTHANGRAGGKGGAGPARCLLYRYGPGYRGFVPTVPPHWIHPLGERPHLYRHAAESFGADAERYDRSRPRYPEAMVEAIVAGSPGPEVLDVGCGTGIAARQFRDAGCRVLGVDVDARMAEVARRHGIEVEVASFEEWDPAGRRFDALISAQAWHWVEPVAGAAKAARVLRPGGRLAVFWNVAQPPAEIAEAFAEVYARVAPGTPPPRRWMPVSGGHTPFFHTTADGLRRAGGFGEPEEWRFGWERHYTRDEWLDLVPTHSVHSRLPADTLRNLLAAIGAAIDAFGGGFTMRYTAVVATAVRTGVAEHATG</sequence>
<keyword evidence="5" id="KW-1185">Reference proteome</keyword>
<feature type="domain" description="Methyltransferase" evidence="3">
    <location>
        <begin position="92"/>
        <end position="177"/>
    </location>
</feature>
<evidence type="ECO:0000256" key="2">
    <source>
        <dbReference type="ARBA" id="ARBA00022679"/>
    </source>
</evidence>
<dbReference type="InterPro" id="IPR029063">
    <property type="entry name" value="SAM-dependent_MTases_sf"/>
</dbReference>
<accession>A0A543J277</accession>
<dbReference type="InterPro" id="IPR051052">
    <property type="entry name" value="Diverse_substrate_MTase"/>
</dbReference>
<dbReference type="GO" id="GO:0032259">
    <property type="term" value="P:methylation"/>
    <property type="evidence" value="ECO:0007669"/>
    <property type="project" value="UniProtKB-KW"/>
</dbReference>
<dbReference type="Gene3D" id="3.40.50.150">
    <property type="entry name" value="Vaccinia Virus protein VP39"/>
    <property type="match status" value="1"/>
</dbReference>
<evidence type="ECO:0000259" key="3">
    <source>
        <dbReference type="Pfam" id="PF13649"/>
    </source>
</evidence>